<dbReference type="OrthoDB" id="9791837at2"/>
<dbReference type="Gene3D" id="3.40.50.150">
    <property type="entry name" value="Vaccinia Virus protein VP39"/>
    <property type="match status" value="1"/>
</dbReference>
<dbReference type="GO" id="GO:0032259">
    <property type="term" value="P:methylation"/>
    <property type="evidence" value="ECO:0007669"/>
    <property type="project" value="UniProtKB-KW"/>
</dbReference>
<dbReference type="SUPFAM" id="SSF53335">
    <property type="entry name" value="S-adenosyl-L-methionine-dependent methyltransferases"/>
    <property type="match status" value="1"/>
</dbReference>
<evidence type="ECO:0000313" key="1">
    <source>
        <dbReference type="EMBL" id="NDO68645.1"/>
    </source>
</evidence>
<accession>A0A9X5C6P6</accession>
<comment type="caution">
    <text evidence="1">The sequence shown here is derived from an EMBL/GenBank/DDBJ whole genome shotgun (WGS) entry which is preliminary data.</text>
</comment>
<dbReference type="EMBL" id="VIRB01000052">
    <property type="protein sequence ID" value="NDO68645.1"/>
    <property type="molecule type" value="Genomic_DNA"/>
</dbReference>
<name>A0A9X5C6P6_9FIRM</name>
<keyword evidence="1" id="KW-0808">Transferase</keyword>
<evidence type="ECO:0000313" key="2">
    <source>
        <dbReference type="Proteomes" id="UP000474104"/>
    </source>
</evidence>
<dbReference type="CDD" id="cd02440">
    <property type="entry name" value="AdoMet_MTases"/>
    <property type="match status" value="1"/>
</dbReference>
<dbReference type="InterPro" id="IPR029063">
    <property type="entry name" value="SAM-dependent_MTases_sf"/>
</dbReference>
<proteinExistence type="predicted"/>
<dbReference type="Gene3D" id="3.40.50.720">
    <property type="entry name" value="NAD(P)-binding Rossmann-like Domain"/>
    <property type="match status" value="1"/>
</dbReference>
<dbReference type="GO" id="GO:0008168">
    <property type="term" value="F:methyltransferase activity"/>
    <property type="evidence" value="ECO:0007669"/>
    <property type="project" value="UniProtKB-KW"/>
</dbReference>
<reference evidence="1 2" key="1">
    <citation type="submission" date="2019-07" db="EMBL/GenBank/DDBJ databases">
        <title>Draft genome sequences of 15 bacterial species constituting the stable defined intestinal microbiota of the GM15 gnotobiotic mouse model.</title>
        <authorList>
            <person name="Elie C."/>
            <person name="Mathieu A."/>
            <person name="Saliou A."/>
            <person name="Darnaud M."/>
            <person name="Leulier F."/>
            <person name="Tamellini A."/>
        </authorList>
    </citation>
    <scope>NUCLEOTIDE SEQUENCE [LARGE SCALE GENOMIC DNA]</scope>
    <source>
        <strain evidence="2">ASF 502</strain>
    </source>
</reference>
<dbReference type="Proteomes" id="UP000474104">
    <property type="component" value="Unassembled WGS sequence"/>
</dbReference>
<protein>
    <submittedName>
        <fullName evidence="1">Class I SAM-dependent methyltransferase</fullName>
    </submittedName>
</protein>
<gene>
    <name evidence="1" type="ORF">FMM80_08115</name>
</gene>
<sequence>MSYIEESKPVNEIYSKEFYEKETELALSAAQIILPYILNRINCKTIIDFGCGTGKWLHAAKKISKEKIRILGLDGEYAREYLEISSNEFLACDLTKIIDLKSKYDLAMSLEVAEHLPITSAKTFIQNLTRHSNIILFSAAVPYQGGTKHINEQYPSYWEKIFSEYGFVMCDCLRSVFWNDERIDMCYRQNMFLYCKATLQKDIKEKFITEKNIIDIIHPDYWKKEKLSPYLFPFESVEYKNKIIMYGAGTVGRAYMNQILATNYAEVTLWCDSSFKDYESQEYKIANPMEIINVEYDHIVIAIKDKKTAIIISNHLIGMGVIKEKIIWRNPICENRISSCIFKSS</sequence>
<dbReference type="RefSeq" id="WP_004071868.1">
    <property type="nucleotide sequence ID" value="NZ_VIRB01000052.1"/>
</dbReference>
<organism evidence="1 2">
    <name type="scientific">Schaedlerella arabinosiphila</name>
    <dbReference type="NCBI Taxonomy" id="2044587"/>
    <lineage>
        <taxon>Bacteria</taxon>
        <taxon>Bacillati</taxon>
        <taxon>Bacillota</taxon>
        <taxon>Clostridia</taxon>
        <taxon>Lachnospirales</taxon>
        <taxon>Lachnospiraceae</taxon>
        <taxon>Schaedlerella</taxon>
    </lineage>
</organism>
<keyword evidence="1" id="KW-0489">Methyltransferase</keyword>
<dbReference type="AlphaFoldDB" id="A0A9X5C6P6"/>